<keyword evidence="2" id="KW-1185">Reference proteome</keyword>
<dbReference type="AlphaFoldDB" id="A0A4U1B2S4"/>
<protein>
    <submittedName>
        <fullName evidence="1">Uncharacterized protein</fullName>
    </submittedName>
</protein>
<gene>
    <name evidence="1" type="ORF">E8M12_13330</name>
</gene>
<sequence>MSRYHGWQYLDEVFPFQNTRTANRLFVPYIIDIPASKQATIHGSGGNIHGRIECRDIMDGNISTKHIHVQNTRTANRLFVPYIIDIPISL</sequence>
<dbReference type="EMBL" id="SWDB01000032">
    <property type="protein sequence ID" value="TKB43954.1"/>
    <property type="molecule type" value="Genomic_DNA"/>
</dbReference>
<name>A0A4U1B2S4_9GAMM</name>
<organism evidence="1 2">
    <name type="scientific">Thalassotalea mangrovi</name>
    <dbReference type="NCBI Taxonomy" id="2572245"/>
    <lineage>
        <taxon>Bacteria</taxon>
        <taxon>Pseudomonadati</taxon>
        <taxon>Pseudomonadota</taxon>
        <taxon>Gammaproteobacteria</taxon>
        <taxon>Alteromonadales</taxon>
        <taxon>Colwelliaceae</taxon>
        <taxon>Thalassotalea</taxon>
    </lineage>
</organism>
<evidence type="ECO:0000313" key="1">
    <source>
        <dbReference type="EMBL" id="TKB43954.1"/>
    </source>
</evidence>
<accession>A0A4U1B2S4</accession>
<comment type="caution">
    <text evidence="1">The sequence shown here is derived from an EMBL/GenBank/DDBJ whole genome shotgun (WGS) entry which is preliminary data.</text>
</comment>
<reference evidence="1 2" key="1">
    <citation type="submission" date="2019-04" db="EMBL/GenBank/DDBJ databases">
        <title>Thalassotalea guangxiensis sp. nov., isolated from sediment of the coastal wetland.</title>
        <authorList>
            <person name="Zheng S."/>
            <person name="Zhang D."/>
        </authorList>
    </citation>
    <scope>NUCLEOTIDE SEQUENCE [LARGE SCALE GENOMIC DNA]</scope>
    <source>
        <strain evidence="1 2">ZS-4</strain>
    </source>
</reference>
<dbReference type="Proteomes" id="UP000307999">
    <property type="component" value="Unassembled WGS sequence"/>
</dbReference>
<proteinExistence type="predicted"/>
<dbReference type="RefSeq" id="WP_136736756.1">
    <property type="nucleotide sequence ID" value="NZ_SWDB01000032.1"/>
</dbReference>
<evidence type="ECO:0000313" key="2">
    <source>
        <dbReference type="Proteomes" id="UP000307999"/>
    </source>
</evidence>